<dbReference type="NCBIfam" id="TIGR00254">
    <property type="entry name" value="GGDEF"/>
    <property type="match status" value="1"/>
</dbReference>
<dbReference type="SUPFAM" id="SSF52172">
    <property type="entry name" value="CheY-like"/>
    <property type="match status" value="1"/>
</dbReference>
<evidence type="ECO:0000313" key="7">
    <source>
        <dbReference type="EMBL" id="QTD49134.1"/>
    </source>
</evidence>
<dbReference type="AlphaFoldDB" id="A0A8A4TIW5"/>
<dbReference type="CDD" id="cd01948">
    <property type="entry name" value="EAL"/>
    <property type="match status" value="1"/>
</dbReference>
<reference evidence="7" key="1">
    <citation type="submission" date="2021-03" db="EMBL/GenBank/DDBJ databases">
        <title>Acanthopleuribacteraceae sp. M133.</title>
        <authorList>
            <person name="Wang G."/>
        </authorList>
    </citation>
    <scope>NUCLEOTIDE SEQUENCE</scope>
    <source>
        <strain evidence="7">M133</strain>
    </source>
</reference>
<dbReference type="InterPro" id="IPR052155">
    <property type="entry name" value="Biofilm_reg_signaling"/>
</dbReference>
<accession>A0A8A4TIW5</accession>
<dbReference type="NCBIfam" id="TIGR00229">
    <property type="entry name" value="sensory_box"/>
    <property type="match status" value="1"/>
</dbReference>
<organism evidence="7 8">
    <name type="scientific">Sulfidibacter corallicola</name>
    <dbReference type="NCBI Taxonomy" id="2818388"/>
    <lineage>
        <taxon>Bacteria</taxon>
        <taxon>Pseudomonadati</taxon>
        <taxon>Acidobacteriota</taxon>
        <taxon>Holophagae</taxon>
        <taxon>Acanthopleuribacterales</taxon>
        <taxon>Acanthopleuribacteraceae</taxon>
        <taxon>Sulfidibacter</taxon>
    </lineage>
</organism>
<name>A0A8A4TIW5_SULCO</name>
<feature type="domain" description="PAS" evidence="4">
    <location>
        <begin position="134"/>
        <end position="206"/>
    </location>
</feature>
<dbReference type="InterPro" id="IPR011006">
    <property type="entry name" value="CheY-like_superfamily"/>
</dbReference>
<dbReference type="PANTHER" id="PTHR44757">
    <property type="entry name" value="DIGUANYLATE CYCLASE DGCP"/>
    <property type="match status" value="1"/>
</dbReference>
<evidence type="ECO:0000313" key="8">
    <source>
        <dbReference type="Proteomes" id="UP000663929"/>
    </source>
</evidence>
<dbReference type="SUPFAM" id="SSF55073">
    <property type="entry name" value="Nucleotide cyclase"/>
    <property type="match status" value="1"/>
</dbReference>
<evidence type="ECO:0000256" key="1">
    <source>
        <dbReference type="PROSITE-ProRule" id="PRU00169"/>
    </source>
</evidence>
<dbReference type="KEGG" id="scor:J3U87_26410"/>
<dbReference type="SMART" id="SM00091">
    <property type="entry name" value="PAS"/>
    <property type="match status" value="1"/>
</dbReference>
<evidence type="ECO:0000259" key="5">
    <source>
        <dbReference type="PROSITE" id="PS50883"/>
    </source>
</evidence>
<dbReference type="RefSeq" id="WP_237378775.1">
    <property type="nucleotide sequence ID" value="NZ_CP071793.1"/>
</dbReference>
<evidence type="ECO:0000259" key="4">
    <source>
        <dbReference type="PROSITE" id="PS50112"/>
    </source>
</evidence>
<dbReference type="Gene3D" id="3.30.70.270">
    <property type="match status" value="1"/>
</dbReference>
<evidence type="ECO:0000256" key="2">
    <source>
        <dbReference type="SAM" id="Coils"/>
    </source>
</evidence>
<sequence>MNPEKTVLFIGNSFLVHAEELQEFVGEEDCVETIADYEEAMLLMGSRSWELVLAEWVEPETPVLEMVQNLRLEQNHEDLPVFVLATEELAGKGVEAIEAGATDFFVRPFNLALIRAKTQNVREVRQRIEQVRDSMERYLLAARGTNDGLWDLDLETRTVYLNSTCRELLGLDMKTEYTTKKDWLERVHPDDRDAFKSRLALHLEGVTPLLEDQHRIRHHSGRYIWVLCRGSANRPGLGRATRVAGMITDLTNRSLHDTRTGLPFRGFFMDRLSQAMTCSQLNGDVCYSMLYVDIDRFKVISEGFGHNMVDEVLVAFAERLERCLREGDTLAFLGGDTFVVLLQDGSEARQAQHVANQIHMQLIAPFHIEDHEVFTKASIGISTVAPMVRNPEEVLRRAQTAMKHARRLGSGHTGVYGEGMDSKTRHLLEMESKLRSALDRQELTIYFQPQLCLGENRITGMETLLRWKHGGKMISPGEFIPVAEETDLILPIGEWVLREAAAKTMRWIDMGLGPLRVAVNLSERQFRAQNLFRIVEQVLIDTRLPPECLELELTESIFVDDPEATRQTLMAFHKLGCKVALDDFGTGYSSMSYLKSFPLDTLKIDRAFVMDLTSDPRDAALCSSMISLAHQLNMDVIAEGVESQEQLIILRAFQCDEIQGYFFSKPLAADKFETFIREHRLKSERAKDDLGFQF</sequence>
<feature type="coiled-coil region" evidence="2">
    <location>
        <begin position="114"/>
        <end position="141"/>
    </location>
</feature>
<comment type="caution">
    <text evidence="1">Lacks conserved residue(s) required for the propagation of feature annotation.</text>
</comment>
<dbReference type="InterPro" id="IPR001789">
    <property type="entry name" value="Sig_transdc_resp-reg_receiver"/>
</dbReference>
<dbReference type="Proteomes" id="UP000663929">
    <property type="component" value="Chromosome"/>
</dbReference>
<dbReference type="PANTHER" id="PTHR44757:SF2">
    <property type="entry name" value="BIOFILM ARCHITECTURE MAINTENANCE PROTEIN MBAA"/>
    <property type="match status" value="1"/>
</dbReference>
<proteinExistence type="predicted"/>
<dbReference type="Gene3D" id="3.30.450.20">
    <property type="entry name" value="PAS domain"/>
    <property type="match status" value="1"/>
</dbReference>
<dbReference type="Pfam" id="PF00990">
    <property type="entry name" value="GGDEF"/>
    <property type="match status" value="1"/>
</dbReference>
<dbReference type="InterPro" id="IPR035965">
    <property type="entry name" value="PAS-like_dom_sf"/>
</dbReference>
<feature type="domain" description="EAL" evidence="5">
    <location>
        <begin position="427"/>
        <end position="680"/>
    </location>
</feature>
<dbReference type="InterPro" id="IPR043128">
    <property type="entry name" value="Rev_trsase/Diguanyl_cyclase"/>
</dbReference>
<evidence type="ECO:0000259" key="3">
    <source>
        <dbReference type="PROSITE" id="PS50110"/>
    </source>
</evidence>
<keyword evidence="8" id="KW-1185">Reference proteome</keyword>
<dbReference type="PROSITE" id="PS50110">
    <property type="entry name" value="RESPONSE_REGULATORY"/>
    <property type="match status" value="1"/>
</dbReference>
<dbReference type="Pfam" id="PF00563">
    <property type="entry name" value="EAL"/>
    <property type="match status" value="1"/>
</dbReference>
<dbReference type="Pfam" id="PF08447">
    <property type="entry name" value="PAS_3"/>
    <property type="match status" value="1"/>
</dbReference>
<protein>
    <submittedName>
        <fullName evidence="7">EAL domain-containing protein</fullName>
    </submittedName>
</protein>
<dbReference type="Gene3D" id="3.40.50.2300">
    <property type="match status" value="1"/>
</dbReference>
<dbReference type="PROSITE" id="PS50887">
    <property type="entry name" value="GGDEF"/>
    <property type="match status" value="1"/>
</dbReference>
<dbReference type="EMBL" id="CP071793">
    <property type="protein sequence ID" value="QTD49134.1"/>
    <property type="molecule type" value="Genomic_DNA"/>
</dbReference>
<dbReference type="CDD" id="cd01949">
    <property type="entry name" value="GGDEF"/>
    <property type="match status" value="1"/>
</dbReference>
<dbReference type="InterPro" id="IPR013655">
    <property type="entry name" value="PAS_fold_3"/>
</dbReference>
<feature type="domain" description="GGDEF" evidence="6">
    <location>
        <begin position="285"/>
        <end position="418"/>
    </location>
</feature>
<dbReference type="SUPFAM" id="SSF141868">
    <property type="entry name" value="EAL domain-like"/>
    <property type="match status" value="1"/>
</dbReference>
<dbReference type="InterPro" id="IPR000160">
    <property type="entry name" value="GGDEF_dom"/>
</dbReference>
<dbReference type="PROSITE" id="PS50112">
    <property type="entry name" value="PAS"/>
    <property type="match status" value="1"/>
</dbReference>
<evidence type="ECO:0000259" key="6">
    <source>
        <dbReference type="PROSITE" id="PS50887"/>
    </source>
</evidence>
<dbReference type="SMART" id="SM00267">
    <property type="entry name" value="GGDEF"/>
    <property type="match status" value="1"/>
</dbReference>
<dbReference type="InterPro" id="IPR001633">
    <property type="entry name" value="EAL_dom"/>
</dbReference>
<dbReference type="SUPFAM" id="SSF55785">
    <property type="entry name" value="PYP-like sensor domain (PAS domain)"/>
    <property type="match status" value="1"/>
</dbReference>
<dbReference type="Gene3D" id="3.20.20.450">
    <property type="entry name" value="EAL domain"/>
    <property type="match status" value="1"/>
</dbReference>
<dbReference type="PROSITE" id="PS50883">
    <property type="entry name" value="EAL"/>
    <property type="match status" value="1"/>
</dbReference>
<dbReference type="InterPro" id="IPR000014">
    <property type="entry name" value="PAS"/>
</dbReference>
<feature type="domain" description="Response regulatory" evidence="3">
    <location>
        <begin position="6"/>
        <end position="122"/>
    </location>
</feature>
<dbReference type="InterPro" id="IPR029787">
    <property type="entry name" value="Nucleotide_cyclase"/>
</dbReference>
<dbReference type="CDD" id="cd00130">
    <property type="entry name" value="PAS"/>
    <property type="match status" value="1"/>
</dbReference>
<dbReference type="SMART" id="SM00052">
    <property type="entry name" value="EAL"/>
    <property type="match status" value="1"/>
</dbReference>
<dbReference type="GO" id="GO:0000160">
    <property type="term" value="P:phosphorelay signal transduction system"/>
    <property type="evidence" value="ECO:0007669"/>
    <property type="project" value="InterPro"/>
</dbReference>
<keyword evidence="2" id="KW-0175">Coiled coil</keyword>
<gene>
    <name evidence="7" type="ORF">J3U87_26410</name>
</gene>
<dbReference type="InterPro" id="IPR035919">
    <property type="entry name" value="EAL_sf"/>
</dbReference>